<feature type="region of interest" description="Disordered" evidence="1">
    <location>
        <begin position="125"/>
        <end position="166"/>
    </location>
</feature>
<name>A0A8B8Y0U4_BALMU</name>
<sequence>MGNLLCKFHTWLRHRHRPHRPPRRGAPVGCHPLVLPSWEAATSDRDHPAAPAPAICPEQGVNVRKLVPSSHLPLRRRGLGKTGAEWKMTAWEGGEKREVKAPSHAMVSSAPTACCSLLLEKPTKKVLGEDHRPRSPGSPMSGKELQREESSRIPTRSSSSLLSTSSRPWKRKIPLPLFLPLPRLRSPPSGNEALTWDRGELPPPPKLLCLAAAKNPGTLEKNIQCRWKKIPKNIRKVQPPSHEKEPPTPICVAPTPPLYSPTPLPAPTIDPPIVTGQPMTSVAIPSTSMVTASGSVTLQPSVYTDTAAPSQAVIVRSPPGFRVEQRHPAGVPVSITPPVPMVPCATPIFNHPFGPQTNPQPIFGTSDGQQRASLPGAPVFSSRPFTASAPVFPSPPFMASAPVFPSPPFTASAPVFPRPPFTASAVIGASAGSSSDTKPMDTTPPSQAVIFHSAPVFPSPPFTASAVTSASAGSSSDTVPMDTTPPSQAVIFHSAPAFPSPPFTASAVTNASAGSSSDTVPMDTTPPSQAVIFHSAPAFPSPPFTASAVTSASAGSSSDTVPMDTTPPSQAVIFQSAPVSRQNQKTFHRAVPSSGNTPPSGSNVSAHASTHLPATPANR</sequence>
<feature type="compositionally biased region" description="Low complexity" evidence="1">
    <location>
        <begin position="591"/>
        <end position="605"/>
    </location>
</feature>
<dbReference type="Pfam" id="PF15229">
    <property type="entry name" value="POM121"/>
    <property type="match status" value="1"/>
</dbReference>
<dbReference type="OrthoDB" id="9539601at2759"/>
<feature type="compositionally biased region" description="Low complexity" evidence="1">
    <location>
        <begin position="545"/>
        <end position="562"/>
    </location>
</feature>
<feature type="compositionally biased region" description="Polar residues" evidence="1">
    <location>
        <begin position="566"/>
        <end position="585"/>
    </location>
</feature>
<evidence type="ECO:0000313" key="3">
    <source>
        <dbReference type="RefSeq" id="XP_036715877.1"/>
    </source>
</evidence>
<evidence type="ECO:0000313" key="2">
    <source>
        <dbReference type="Proteomes" id="UP000694857"/>
    </source>
</evidence>
<reference evidence="3" key="1">
    <citation type="submission" date="2025-08" db="UniProtKB">
        <authorList>
            <consortium name="RefSeq"/>
        </authorList>
    </citation>
    <scope>IDENTIFICATION</scope>
    <source>
        <tissue evidence="3">Epidermis and Blubber</tissue>
    </source>
</reference>
<evidence type="ECO:0000256" key="1">
    <source>
        <dbReference type="SAM" id="MobiDB-lite"/>
    </source>
</evidence>
<keyword evidence="2" id="KW-1185">Reference proteome</keyword>
<gene>
    <name evidence="3" type="primary">LOC118899049</name>
</gene>
<feature type="compositionally biased region" description="Low complexity" evidence="1">
    <location>
        <begin position="152"/>
        <end position="166"/>
    </location>
</feature>
<accession>A0A8B8Y0U4</accession>
<protein>
    <submittedName>
        <fullName evidence="3">Nuclear pore-associated protein 1-like</fullName>
    </submittedName>
</protein>
<feature type="region of interest" description="Disordered" evidence="1">
    <location>
        <begin position="545"/>
        <end position="619"/>
    </location>
</feature>
<dbReference type="RefSeq" id="XP_036715877.1">
    <property type="nucleotide sequence ID" value="XM_036859982.1"/>
</dbReference>
<dbReference type="GeneID" id="118899049"/>
<dbReference type="AlphaFoldDB" id="A0A8B8Y0U4"/>
<feature type="region of interest" description="Disordered" evidence="1">
    <location>
        <begin position="465"/>
        <end position="487"/>
    </location>
</feature>
<feature type="compositionally biased region" description="Low complexity" evidence="1">
    <location>
        <begin position="465"/>
        <end position="480"/>
    </location>
</feature>
<proteinExistence type="predicted"/>
<dbReference type="KEGG" id="bmus:118899049"/>
<dbReference type="Proteomes" id="UP000694857">
    <property type="component" value="Chromosome 8"/>
</dbReference>
<organism evidence="2 3">
    <name type="scientific">Balaenoptera musculus</name>
    <name type="common">Blue whale</name>
    <dbReference type="NCBI Taxonomy" id="9771"/>
    <lineage>
        <taxon>Eukaryota</taxon>
        <taxon>Metazoa</taxon>
        <taxon>Chordata</taxon>
        <taxon>Craniata</taxon>
        <taxon>Vertebrata</taxon>
        <taxon>Euteleostomi</taxon>
        <taxon>Mammalia</taxon>
        <taxon>Eutheria</taxon>
        <taxon>Laurasiatheria</taxon>
        <taxon>Artiodactyla</taxon>
        <taxon>Whippomorpha</taxon>
        <taxon>Cetacea</taxon>
        <taxon>Mysticeti</taxon>
        <taxon>Balaenopteridae</taxon>
        <taxon>Balaenoptera</taxon>
    </lineage>
</organism>